<dbReference type="PATRIC" id="fig|909613.9.peg.6148"/>
<dbReference type="OrthoDB" id="9800291at2"/>
<dbReference type="EMBL" id="AYXG01000237">
    <property type="protein sequence ID" value="EWC58603.1"/>
    <property type="molecule type" value="Genomic_DNA"/>
</dbReference>
<proteinExistence type="predicted"/>
<sequence length="203" mass="20292">MTDSPAADWLRRFTTTALDREPDLTALDQAAGDGDFGANIAGAARLIQSELDGLVAGTPAAEVIAAAAHVFLDRVGGTSGPLFGLLLQEFAAATVKAGDLTPAALTEGTTNGLAAIQRVGEAQVGDKTLVDALSPAADALKALPPSTPLTEAFAVAARAAEEGAEATAGIRARRGRASYVGDHAIGVTDPGAMTIGLLFAAGT</sequence>
<dbReference type="InterPro" id="IPR004007">
    <property type="entry name" value="DhaL_dom"/>
</dbReference>
<protein>
    <submittedName>
        <fullName evidence="4">Phosphoenolpyruvate-dihydroxyacetone phosphotransferase, ADP-binding subunit DhaL</fullName>
        <ecNumber evidence="4">2.7.1.121</ecNumber>
    </submittedName>
</protein>
<evidence type="ECO:0000256" key="2">
    <source>
        <dbReference type="ARBA" id="ARBA00022777"/>
    </source>
</evidence>
<feature type="domain" description="DhaL" evidence="3">
    <location>
        <begin position="4"/>
        <end position="203"/>
    </location>
</feature>
<dbReference type="GO" id="GO:0047324">
    <property type="term" value="F:phosphoenolpyruvate-glycerone phosphotransferase activity"/>
    <property type="evidence" value="ECO:0007669"/>
    <property type="project" value="UniProtKB-EC"/>
</dbReference>
<dbReference type="InterPro" id="IPR050861">
    <property type="entry name" value="Dihydroxyacetone_Kinase"/>
</dbReference>
<dbReference type="PANTHER" id="PTHR28629">
    <property type="entry name" value="TRIOKINASE/FMN CYCLASE"/>
    <property type="match status" value="1"/>
</dbReference>
<dbReference type="Gene3D" id="1.25.40.340">
    <property type="match status" value="1"/>
</dbReference>
<evidence type="ECO:0000256" key="1">
    <source>
        <dbReference type="ARBA" id="ARBA00022679"/>
    </source>
</evidence>
<dbReference type="PROSITE" id="PS51480">
    <property type="entry name" value="DHAL"/>
    <property type="match status" value="1"/>
</dbReference>
<dbReference type="InterPro" id="IPR012737">
    <property type="entry name" value="DhaK_L_YcgS"/>
</dbReference>
<dbReference type="RefSeq" id="WP_035289505.1">
    <property type="nucleotide sequence ID" value="NZ_AYXG01000237.1"/>
</dbReference>
<organism evidence="4 5">
    <name type="scientific">Actinokineospora spheciospongiae</name>
    <dbReference type="NCBI Taxonomy" id="909613"/>
    <lineage>
        <taxon>Bacteria</taxon>
        <taxon>Bacillati</taxon>
        <taxon>Actinomycetota</taxon>
        <taxon>Actinomycetes</taxon>
        <taxon>Pseudonocardiales</taxon>
        <taxon>Pseudonocardiaceae</taxon>
        <taxon>Actinokineospora</taxon>
    </lineage>
</organism>
<keyword evidence="2" id="KW-0418">Kinase</keyword>
<name>W7IDK8_9PSEU</name>
<dbReference type="NCBIfam" id="TIGR02365">
    <property type="entry name" value="dha_L_ycgS"/>
    <property type="match status" value="1"/>
</dbReference>
<dbReference type="eggNOG" id="COG1461">
    <property type="taxonomic scope" value="Bacteria"/>
</dbReference>
<evidence type="ECO:0000313" key="5">
    <source>
        <dbReference type="Proteomes" id="UP000019277"/>
    </source>
</evidence>
<dbReference type="SUPFAM" id="SSF101473">
    <property type="entry name" value="DhaL-like"/>
    <property type="match status" value="1"/>
</dbReference>
<accession>W7IDK8</accession>
<dbReference type="EC" id="2.7.1.121" evidence="4"/>
<dbReference type="Proteomes" id="UP000019277">
    <property type="component" value="Unassembled WGS sequence"/>
</dbReference>
<dbReference type="GO" id="GO:0019563">
    <property type="term" value="P:glycerol catabolic process"/>
    <property type="evidence" value="ECO:0007669"/>
    <property type="project" value="TreeGrafter"/>
</dbReference>
<reference evidence="4 5" key="1">
    <citation type="journal article" date="2014" name="Genome Announc.">
        <title>Draft Genome Sequence of the Antitrypanosomally Active Sponge-Associated Bacterium Actinokineospora sp. Strain EG49.</title>
        <authorList>
            <person name="Harjes J."/>
            <person name="Ryu T."/>
            <person name="Abdelmohsen U.R."/>
            <person name="Moitinho-Silva L."/>
            <person name="Horn H."/>
            <person name="Ravasi T."/>
            <person name="Hentschel U."/>
        </authorList>
    </citation>
    <scope>NUCLEOTIDE SEQUENCE [LARGE SCALE GENOMIC DNA]</scope>
    <source>
        <strain evidence="4 5">EG49</strain>
    </source>
</reference>
<keyword evidence="5" id="KW-1185">Reference proteome</keyword>
<dbReference type="STRING" id="909613.UO65_6149"/>
<keyword evidence="4" id="KW-0670">Pyruvate</keyword>
<dbReference type="GO" id="GO:0004371">
    <property type="term" value="F:glycerone kinase activity"/>
    <property type="evidence" value="ECO:0007669"/>
    <property type="project" value="InterPro"/>
</dbReference>
<gene>
    <name evidence="4" type="ORF">UO65_6149</name>
</gene>
<dbReference type="PANTHER" id="PTHR28629:SF4">
    <property type="entry name" value="TRIOKINASE_FMN CYCLASE"/>
    <property type="match status" value="1"/>
</dbReference>
<dbReference type="GO" id="GO:0005829">
    <property type="term" value="C:cytosol"/>
    <property type="evidence" value="ECO:0007669"/>
    <property type="project" value="TreeGrafter"/>
</dbReference>
<dbReference type="FunFam" id="1.25.40.340:FF:000002">
    <property type="entry name" value="Dihydroxyacetone kinase, L subunit"/>
    <property type="match status" value="1"/>
</dbReference>
<dbReference type="InterPro" id="IPR036117">
    <property type="entry name" value="DhaL_dom_sf"/>
</dbReference>
<evidence type="ECO:0000313" key="4">
    <source>
        <dbReference type="EMBL" id="EWC58603.1"/>
    </source>
</evidence>
<dbReference type="Pfam" id="PF02734">
    <property type="entry name" value="Dak2"/>
    <property type="match status" value="1"/>
</dbReference>
<dbReference type="SMART" id="SM01120">
    <property type="entry name" value="Dak2"/>
    <property type="match status" value="1"/>
</dbReference>
<dbReference type="AlphaFoldDB" id="W7IDK8"/>
<comment type="caution">
    <text evidence="4">The sequence shown here is derived from an EMBL/GenBank/DDBJ whole genome shotgun (WGS) entry which is preliminary data.</text>
</comment>
<keyword evidence="1 4" id="KW-0808">Transferase</keyword>
<evidence type="ECO:0000259" key="3">
    <source>
        <dbReference type="PROSITE" id="PS51480"/>
    </source>
</evidence>